<evidence type="ECO:0000256" key="5">
    <source>
        <dbReference type="ARBA" id="ARBA00023237"/>
    </source>
</evidence>
<dbReference type="GO" id="GO:0009279">
    <property type="term" value="C:cell outer membrane"/>
    <property type="evidence" value="ECO:0007669"/>
    <property type="project" value="UniProtKB-SubCell"/>
</dbReference>
<name>A0A9Q5GTE4_9BACT</name>
<proteinExistence type="inferred from homology"/>
<dbReference type="SUPFAM" id="SSF48452">
    <property type="entry name" value="TPR-like"/>
    <property type="match status" value="1"/>
</dbReference>
<keyword evidence="9" id="KW-1185">Reference proteome</keyword>
<dbReference type="Proteomes" id="UP000281028">
    <property type="component" value="Unassembled WGS sequence"/>
</dbReference>
<feature type="domain" description="SusD-like N-terminal" evidence="7">
    <location>
        <begin position="47"/>
        <end position="223"/>
    </location>
</feature>
<keyword evidence="3" id="KW-0732">Signal</keyword>
<organism evidence="8 9">
    <name type="scientific">Chitinophaga solisilvae</name>
    <dbReference type="NCBI Taxonomy" id="1233460"/>
    <lineage>
        <taxon>Bacteria</taxon>
        <taxon>Pseudomonadati</taxon>
        <taxon>Bacteroidota</taxon>
        <taxon>Chitinophagia</taxon>
        <taxon>Chitinophagales</taxon>
        <taxon>Chitinophagaceae</taxon>
        <taxon>Chitinophaga</taxon>
    </lineage>
</organism>
<feature type="domain" description="RagB/SusD" evidence="6">
    <location>
        <begin position="351"/>
        <end position="451"/>
    </location>
</feature>
<evidence type="ECO:0000256" key="4">
    <source>
        <dbReference type="ARBA" id="ARBA00023136"/>
    </source>
</evidence>
<sequence>MKSNFHPKYILILVLLVAVAGVSSCRKILEPDVIELPTAENGITSSADVEKAVASAYAYLRTVVPDKIFLMGDVRADLFSSYSQSVNVRPETPIATNSASAIINNGGGDWSQFYTVIAQCNLVLEKIPQIKNYDELLKKRHTGEASFIRALTYFYLARFWGDVPLNLQSVNIDNLGRAPQAEVFAQIKTDLDVAIANLDADYTAGDKAVRATKGAAWAIKAHVLAWLQDFAGCEKLCDSVITKGPYSLVTDTSNLLSIFVGKSQESIFELNFDAAARELQKNRVFNRTLGRPWYKDVSDGGGGTDRYLLSPSRAQLERMFPAAVRDARYFTWFVKETVLQGVGPEDRVFFGKFRTLQLKGDTSSQNINESNIIITRLPDIMLLRAEALAHPSVGRTGEAITWLNKVRARAYAPAYTSGGNLQDTILLERRKELIGEGQYFFDLVRTRKLDKDSKITQTDWYERGAWLLPINQTIIAKSNFAITQNEFWR</sequence>
<dbReference type="CDD" id="cd08977">
    <property type="entry name" value="SusD"/>
    <property type="match status" value="1"/>
</dbReference>
<comment type="subcellular location">
    <subcellularLocation>
        <location evidence="1">Cell outer membrane</location>
    </subcellularLocation>
</comment>
<evidence type="ECO:0000259" key="7">
    <source>
        <dbReference type="Pfam" id="PF14322"/>
    </source>
</evidence>
<evidence type="ECO:0000313" key="9">
    <source>
        <dbReference type="Proteomes" id="UP000281028"/>
    </source>
</evidence>
<evidence type="ECO:0000256" key="2">
    <source>
        <dbReference type="ARBA" id="ARBA00006275"/>
    </source>
</evidence>
<reference evidence="8" key="1">
    <citation type="submission" date="2020-05" db="EMBL/GenBank/DDBJ databases">
        <title>Chitinophaga laudate sp. nov., isolated from a tropical peat swamp.</title>
        <authorList>
            <person name="Goh C.B.S."/>
            <person name="Lee M.S."/>
            <person name="Parimannan S."/>
            <person name="Pasbakhsh P."/>
            <person name="Yule C.M."/>
            <person name="Rajandas H."/>
            <person name="Loke S."/>
            <person name="Croft L."/>
            <person name="Tan J.B.L."/>
        </authorList>
    </citation>
    <scope>NUCLEOTIDE SEQUENCE</scope>
    <source>
        <strain evidence="8">Mgbs1</strain>
    </source>
</reference>
<comment type="caution">
    <text evidence="8">The sequence shown here is derived from an EMBL/GenBank/DDBJ whole genome shotgun (WGS) entry which is preliminary data.</text>
</comment>
<dbReference type="EMBL" id="RIAR02000001">
    <property type="protein sequence ID" value="NSL90892.1"/>
    <property type="molecule type" value="Genomic_DNA"/>
</dbReference>
<accession>A0A9Q5GTE4</accession>
<dbReference type="Pfam" id="PF14322">
    <property type="entry name" value="SusD-like_3"/>
    <property type="match status" value="1"/>
</dbReference>
<dbReference type="InterPro" id="IPR012944">
    <property type="entry name" value="SusD_RagB_dom"/>
</dbReference>
<dbReference type="Pfam" id="PF07980">
    <property type="entry name" value="SusD_RagB"/>
    <property type="match status" value="1"/>
</dbReference>
<comment type="similarity">
    <text evidence="2">Belongs to the SusD family.</text>
</comment>
<dbReference type="InterPro" id="IPR011990">
    <property type="entry name" value="TPR-like_helical_dom_sf"/>
</dbReference>
<dbReference type="Gene3D" id="1.25.40.390">
    <property type="match status" value="1"/>
</dbReference>
<evidence type="ECO:0000256" key="1">
    <source>
        <dbReference type="ARBA" id="ARBA00004442"/>
    </source>
</evidence>
<dbReference type="OrthoDB" id="9773740at2"/>
<dbReference type="InterPro" id="IPR033985">
    <property type="entry name" value="SusD-like_N"/>
</dbReference>
<keyword evidence="4" id="KW-0472">Membrane</keyword>
<dbReference type="AlphaFoldDB" id="A0A9Q5GTE4"/>
<evidence type="ECO:0000256" key="3">
    <source>
        <dbReference type="ARBA" id="ARBA00022729"/>
    </source>
</evidence>
<protein>
    <submittedName>
        <fullName evidence="8">RagB/SusD family nutrient uptake outer membrane protein</fullName>
    </submittedName>
</protein>
<gene>
    <name evidence="8" type="ORF">ECE50_028975</name>
</gene>
<dbReference type="PROSITE" id="PS51257">
    <property type="entry name" value="PROKAR_LIPOPROTEIN"/>
    <property type="match status" value="1"/>
</dbReference>
<evidence type="ECO:0000313" key="8">
    <source>
        <dbReference type="EMBL" id="NSL90892.1"/>
    </source>
</evidence>
<keyword evidence="5" id="KW-0998">Cell outer membrane</keyword>
<evidence type="ECO:0000259" key="6">
    <source>
        <dbReference type="Pfam" id="PF07980"/>
    </source>
</evidence>